<dbReference type="AlphaFoldDB" id="A0A2S0PEQ9"/>
<protein>
    <submittedName>
        <fullName evidence="1">Uncharacterized protein</fullName>
    </submittedName>
</protein>
<dbReference type="EMBL" id="CP028519">
    <property type="protein sequence ID" value="AVY95803.1"/>
    <property type="molecule type" value="Genomic_DNA"/>
</dbReference>
<organism evidence="1 2">
    <name type="scientific">Microvirgula aerodenitrificans</name>
    <dbReference type="NCBI Taxonomy" id="57480"/>
    <lineage>
        <taxon>Bacteria</taxon>
        <taxon>Pseudomonadati</taxon>
        <taxon>Pseudomonadota</taxon>
        <taxon>Betaproteobacteria</taxon>
        <taxon>Neisseriales</taxon>
        <taxon>Aquaspirillaceae</taxon>
        <taxon>Microvirgula</taxon>
    </lineage>
</organism>
<evidence type="ECO:0000313" key="1">
    <source>
        <dbReference type="EMBL" id="AVY95803.1"/>
    </source>
</evidence>
<dbReference type="STRING" id="1122240.GCA_000620105_02799"/>
<dbReference type="RefSeq" id="WP_107890186.1">
    <property type="nucleotide sequence ID" value="NZ_CP028519.1"/>
</dbReference>
<dbReference type="KEGG" id="maer:DAI18_18460"/>
<name>A0A2S0PEQ9_9NEIS</name>
<dbReference type="Proteomes" id="UP000244173">
    <property type="component" value="Chromosome"/>
</dbReference>
<sequence>MTTEQNVRNVLHMITGHYDHSTSLQAARAARAPSPGRRLQAAAPASPGAMPDWAIGHGVQALGLGEKETCGIVGTDIVLKIYVDKKLPSAKLDKPVPKTVSVGGMTVYTDVVEIGKVQLQGNTQRIRPALPGYSVSRANDGPNTGTFGLVVNKQGQPSPQYLLSNWHAIAAAGQASKGDIIIQPGTADNGSAETDRIGILSDWVPMDFTPNSTQNLVDAAIAQLDPGAASAAIALLGIPTGVNNQLSRGMYVQKVGRTTSLSVARITDVDLVLNPSYPTPTGPKQVTLRDQVLVTFYSAPATAAPACST</sequence>
<gene>
    <name evidence="1" type="ORF">DAI18_18460</name>
</gene>
<accession>A0A2S0PEQ9</accession>
<proteinExistence type="predicted"/>
<dbReference type="OrthoDB" id="104542at2"/>
<reference evidence="1 2" key="1">
    <citation type="submission" date="2018-04" db="EMBL/GenBank/DDBJ databases">
        <title>Denitrifier Microvirgula.</title>
        <authorList>
            <person name="Anderson E."/>
            <person name="Jang J."/>
            <person name="Ishii S."/>
        </authorList>
    </citation>
    <scope>NUCLEOTIDE SEQUENCE [LARGE SCALE GENOMIC DNA]</scope>
    <source>
        <strain evidence="1 2">BE2.4</strain>
    </source>
</reference>
<evidence type="ECO:0000313" key="2">
    <source>
        <dbReference type="Proteomes" id="UP000244173"/>
    </source>
</evidence>
<keyword evidence="2" id="KW-1185">Reference proteome</keyword>